<gene>
    <name evidence="1" type="ORF">Acy02nite_82170</name>
</gene>
<dbReference type="AlphaFoldDB" id="A0A919ISA7"/>
<reference evidence="1" key="1">
    <citation type="submission" date="2021-01" db="EMBL/GenBank/DDBJ databases">
        <title>Whole genome shotgun sequence of Actinoplanes cyaneus NBRC 14990.</title>
        <authorList>
            <person name="Komaki H."/>
            <person name="Tamura T."/>
        </authorList>
    </citation>
    <scope>NUCLEOTIDE SEQUENCE</scope>
    <source>
        <strain evidence="1">NBRC 14990</strain>
    </source>
</reference>
<sequence>MTIPPAPLTAVDLSVWIESQCFRLLDPSTTGDVLAAVDGLTDDTLVSVAGTAAAFLSGDTGHTAAVRAECWPVPPPVPAGYEALSPVLPLANTSGEIVIDSLTGGREARRLTLPTPGPYQLRAARRDRQGEQWLIQLWTDTATPPR</sequence>
<keyword evidence="2" id="KW-1185">Reference proteome</keyword>
<comment type="caution">
    <text evidence="1">The sequence shown here is derived from an EMBL/GenBank/DDBJ whole genome shotgun (WGS) entry which is preliminary data.</text>
</comment>
<evidence type="ECO:0000313" key="2">
    <source>
        <dbReference type="Proteomes" id="UP000619479"/>
    </source>
</evidence>
<dbReference type="Proteomes" id="UP000619479">
    <property type="component" value="Unassembled WGS sequence"/>
</dbReference>
<dbReference type="EMBL" id="BOMH01000073">
    <property type="protein sequence ID" value="GID70336.1"/>
    <property type="molecule type" value="Genomic_DNA"/>
</dbReference>
<evidence type="ECO:0000313" key="1">
    <source>
        <dbReference type="EMBL" id="GID70336.1"/>
    </source>
</evidence>
<dbReference type="RefSeq" id="WP_203753987.1">
    <property type="nucleotide sequence ID" value="NZ_BAAAUC010000035.1"/>
</dbReference>
<accession>A0A919ISA7</accession>
<name>A0A919ISA7_9ACTN</name>
<proteinExistence type="predicted"/>
<protein>
    <submittedName>
        <fullName evidence="1">Uncharacterized protein</fullName>
    </submittedName>
</protein>
<organism evidence="1 2">
    <name type="scientific">Actinoplanes cyaneus</name>
    <dbReference type="NCBI Taxonomy" id="52696"/>
    <lineage>
        <taxon>Bacteria</taxon>
        <taxon>Bacillati</taxon>
        <taxon>Actinomycetota</taxon>
        <taxon>Actinomycetes</taxon>
        <taxon>Micromonosporales</taxon>
        <taxon>Micromonosporaceae</taxon>
        <taxon>Actinoplanes</taxon>
    </lineage>
</organism>